<dbReference type="PROSITE" id="PS50088">
    <property type="entry name" value="ANK_REPEAT"/>
    <property type="match status" value="3"/>
</dbReference>
<keyword evidence="1" id="KW-0677">Repeat</keyword>
<dbReference type="AlphaFoldDB" id="A0A0J8RXW1"/>
<evidence type="ECO:0000256" key="1">
    <source>
        <dbReference type="ARBA" id="ARBA00022737"/>
    </source>
</evidence>
<gene>
    <name evidence="4" type="ORF">CIHG_07217</name>
</gene>
<name>A0A0J8RXW1_COCIT</name>
<sequence>MDKHGWSTLHHAAVSGNVRVIDALLKKGDVISLPNGSDDEFTLHKLVRSRRVDLVEAFLEAGADMTLEEVQNLTAFDVAIETGQASVVDLFLSSRYDPSDIDGFSLPLHRAVSKGDEAIVSLLIDSGADVHSVNTRGMSALHLACIDGYEDIVDTLMEWDADPDLEDEDGWSPLMHALHNGYINIAELMIGD</sequence>
<dbReference type="Pfam" id="PF13606">
    <property type="entry name" value="Ank_3"/>
    <property type="match status" value="1"/>
</dbReference>
<feature type="repeat" description="ANK" evidence="3">
    <location>
        <begin position="136"/>
        <end position="168"/>
    </location>
</feature>
<proteinExistence type="predicted"/>
<dbReference type="SMART" id="SM00248">
    <property type="entry name" value="ANK"/>
    <property type="match status" value="5"/>
</dbReference>
<evidence type="ECO:0000313" key="5">
    <source>
        <dbReference type="Proteomes" id="UP000054563"/>
    </source>
</evidence>
<organism evidence="4 5">
    <name type="scientific">Coccidioides immitis H538.4</name>
    <dbReference type="NCBI Taxonomy" id="396776"/>
    <lineage>
        <taxon>Eukaryota</taxon>
        <taxon>Fungi</taxon>
        <taxon>Dikarya</taxon>
        <taxon>Ascomycota</taxon>
        <taxon>Pezizomycotina</taxon>
        <taxon>Eurotiomycetes</taxon>
        <taxon>Eurotiomycetidae</taxon>
        <taxon>Onygenales</taxon>
        <taxon>Onygenaceae</taxon>
        <taxon>Coccidioides</taxon>
    </lineage>
</organism>
<dbReference type="PRINTS" id="PR01415">
    <property type="entry name" value="ANKYRIN"/>
</dbReference>
<keyword evidence="2 3" id="KW-0040">ANK repeat</keyword>
<evidence type="ECO:0000256" key="2">
    <source>
        <dbReference type="ARBA" id="ARBA00023043"/>
    </source>
</evidence>
<dbReference type="InterPro" id="IPR036770">
    <property type="entry name" value="Ankyrin_rpt-contain_sf"/>
</dbReference>
<dbReference type="SUPFAM" id="SSF48403">
    <property type="entry name" value="Ankyrin repeat"/>
    <property type="match status" value="1"/>
</dbReference>
<dbReference type="EMBL" id="DS017012">
    <property type="protein sequence ID" value="KMU89411.1"/>
    <property type="molecule type" value="Genomic_DNA"/>
</dbReference>
<dbReference type="VEuPathDB" id="FungiDB:CIHG_07217"/>
<dbReference type="PANTHER" id="PTHR24198">
    <property type="entry name" value="ANKYRIN REPEAT AND PROTEIN KINASE DOMAIN-CONTAINING PROTEIN"/>
    <property type="match status" value="1"/>
</dbReference>
<dbReference type="Proteomes" id="UP000054563">
    <property type="component" value="Unassembled WGS sequence"/>
</dbReference>
<feature type="repeat" description="ANK" evidence="3">
    <location>
        <begin position="4"/>
        <end position="36"/>
    </location>
</feature>
<evidence type="ECO:0000256" key="3">
    <source>
        <dbReference type="PROSITE-ProRule" id="PRU00023"/>
    </source>
</evidence>
<protein>
    <submittedName>
        <fullName evidence="4">Ankyrin domain-containing protein</fullName>
    </submittedName>
</protein>
<dbReference type="Gene3D" id="1.25.40.20">
    <property type="entry name" value="Ankyrin repeat-containing domain"/>
    <property type="match status" value="2"/>
</dbReference>
<feature type="repeat" description="ANK" evidence="3">
    <location>
        <begin position="107"/>
        <end position="135"/>
    </location>
</feature>
<dbReference type="InterPro" id="IPR002110">
    <property type="entry name" value="Ankyrin_rpt"/>
</dbReference>
<accession>A0A0J8RXW1</accession>
<evidence type="ECO:0000313" key="4">
    <source>
        <dbReference type="EMBL" id="KMU89411.1"/>
    </source>
</evidence>
<dbReference type="STRING" id="396776.A0A0J8RXW1"/>
<dbReference type="PROSITE" id="PS50297">
    <property type="entry name" value="ANK_REP_REGION"/>
    <property type="match status" value="3"/>
</dbReference>
<dbReference type="Pfam" id="PF12796">
    <property type="entry name" value="Ank_2"/>
    <property type="match status" value="1"/>
</dbReference>
<dbReference type="PANTHER" id="PTHR24198:SF165">
    <property type="entry name" value="ANKYRIN REPEAT-CONTAINING PROTEIN-RELATED"/>
    <property type="match status" value="1"/>
</dbReference>
<reference evidence="5" key="1">
    <citation type="journal article" date="2010" name="Genome Res.">
        <title>Population genomic sequencing of Coccidioides fungi reveals recent hybridization and transposon control.</title>
        <authorList>
            <person name="Neafsey D.E."/>
            <person name="Barker B.M."/>
            <person name="Sharpton T.J."/>
            <person name="Stajich J.E."/>
            <person name="Park D.J."/>
            <person name="Whiston E."/>
            <person name="Hung C.-Y."/>
            <person name="McMahan C."/>
            <person name="White J."/>
            <person name="Sykes S."/>
            <person name="Heiman D."/>
            <person name="Young S."/>
            <person name="Zeng Q."/>
            <person name="Abouelleil A."/>
            <person name="Aftuck L."/>
            <person name="Bessette D."/>
            <person name="Brown A."/>
            <person name="FitzGerald M."/>
            <person name="Lui A."/>
            <person name="Macdonald J.P."/>
            <person name="Priest M."/>
            <person name="Orbach M.J."/>
            <person name="Galgiani J.N."/>
            <person name="Kirkland T.N."/>
            <person name="Cole G.T."/>
            <person name="Birren B.W."/>
            <person name="Henn M.R."/>
            <person name="Taylor J.W."/>
            <person name="Rounsley S.D."/>
        </authorList>
    </citation>
    <scope>NUCLEOTIDE SEQUENCE [LARGE SCALE GENOMIC DNA]</scope>
    <source>
        <strain evidence="5">H538.4</strain>
    </source>
</reference>